<proteinExistence type="inferred from homology"/>
<reference evidence="14" key="1">
    <citation type="journal article" date="2023" name="Mol. Phylogenet. Evol.">
        <title>Genome-scale phylogeny and comparative genomics of the fungal order Sordariales.</title>
        <authorList>
            <person name="Hensen N."/>
            <person name="Bonometti L."/>
            <person name="Westerberg I."/>
            <person name="Brannstrom I.O."/>
            <person name="Guillou S."/>
            <person name="Cros-Aarteil S."/>
            <person name="Calhoun S."/>
            <person name="Haridas S."/>
            <person name="Kuo A."/>
            <person name="Mondo S."/>
            <person name="Pangilinan J."/>
            <person name="Riley R."/>
            <person name="LaButti K."/>
            <person name="Andreopoulos B."/>
            <person name="Lipzen A."/>
            <person name="Chen C."/>
            <person name="Yan M."/>
            <person name="Daum C."/>
            <person name="Ng V."/>
            <person name="Clum A."/>
            <person name="Steindorff A."/>
            <person name="Ohm R.A."/>
            <person name="Martin F."/>
            <person name="Silar P."/>
            <person name="Natvig D.O."/>
            <person name="Lalanne C."/>
            <person name="Gautier V."/>
            <person name="Ament-Velasquez S.L."/>
            <person name="Kruys A."/>
            <person name="Hutchinson M.I."/>
            <person name="Powell A.J."/>
            <person name="Barry K."/>
            <person name="Miller A.N."/>
            <person name="Grigoriev I.V."/>
            <person name="Debuchy R."/>
            <person name="Gladieux P."/>
            <person name="Hiltunen Thoren M."/>
            <person name="Johannesson H."/>
        </authorList>
    </citation>
    <scope>NUCLEOTIDE SEQUENCE</scope>
    <source>
        <strain evidence="14">CBS 626.80</strain>
    </source>
</reference>
<comment type="subcellular location">
    <subcellularLocation>
        <location evidence="1">Nucleus</location>
    </subcellularLocation>
</comment>
<feature type="region of interest" description="Disordered" evidence="12">
    <location>
        <begin position="117"/>
        <end position="226"/>
    </location>
</feature>
<evidence type="ECO:0000256" key="1">
    <source>
        <dbReference type="ARBA" id="ARBA00004123"/>
    </source>
</evidence>
<evidence type="ECO:0000256" key="6">
    <source>
        <dbReference type="ARBA" id="ARBA00023159"/>
    </source>
</evidence>
<keyword evidence="6" id="KW-0010">Activator</keyword>
<feature type="compositionally biased region" description="Low complexity" evidence="12">
    <location>
        <begin position="134"/>
        <end position="150"/>
    </location>
</feature>
<evidence type="ECO:0000259" key="13">
    <source>
        <dbReference type="PROSITE" id="PS50217"/>
    </source>
</evidence>
<evidence type="ECO:0000256" key="4">
    <source>
        <dbReference type="ARBA" id="ARBA00023015"/>
    </source>
</evidence>
<comment type="similarity">
    <text evidence="9">Belongs to the bZIP family. GCN4 subfamily.</text>
</comment>
<dbReference type="PANTHER" id="PTHR11462:SF35">
    <property type="entry name" value="TRANSCRIPTION FACTOR JRA"/>
    <property type="match status" value="1"/>
</dbReference>
<feature type="coiled-coil region" evidence="11">
    <location>
        <begin position="244"/>
        <end position="274"/>
    </location>
</feature>
<feature type="compositionally biased region" description="Low complexity" evidence="12">
    <location>
        <begin position="197"/>
        <end position="207"/>
    </location>
</feature>
<evidence type="ECO:0000256" key="2">
    <source>
        <dbReference type="ARBA" id="ARBA00011195"/>
    </source>
</evidence>
<evidence type="ECO:0000256" key="9">
    <source>
        <dbReference type="ARBA" id="ARBA00061302"/>
    </source>
</evidence>
<keyword evidence="4" id="KW-0805">Transcription regulation</keyword>
<evidence type="ECO:0000256" key="5">
    <source>
        <dbReference type="ARBA" id="ARBA00023125"/>
    </source>
</evidence>
<evidence type="ECO:0000256" key="7">
    <source>
        <dbReference type="ARBA" id="ARBA00023163"/>
    </source>
</evidence>
<keyword evidence="7" id="KW-0804">Transcription</keyword>
<dbReference type="EMBL" id="MU859175">
    <property type="protein sequence ID" value="KAK3950510.1"/>
    <property type="molecule type" value="Genomic_DNA"/>
</dbReference>
<dbReference type="PROSITE" id="PS50217">
    <property type="entry name" value="BZIP"/>
    <property type="match status" value="1"/>
</dbReference>
<dbReference type="Gene3D" id="3.30.160.60">
    <property type="entry name" value="Classic Zinc Finger"/>
    <property type="match status" value="1"/>
</dbReference>
<feature type="compositionally biased region" description="Polar residues" evidence="12">
    <location>
        <begin position="152"/>
        <end position="179"/>
    </location>
</feature>
<name>A0AAN6SEB8_9PEZI</name>
<sequence>MFSGNYTFYHQPPANMRLQPHSELDLLDFATFDGGATTEAAFASPANQTYDLSSSVPSSISNMGTVSPQELLLHEPYLSAPSSTALTALTSPSIFDGSPDFDHFDISPSFGHSDLDNPDSWFSLFPDAKPPPEAQTQTQTPAEQQTQPQPDLIQSVQQTVQPSVEQTVHSVEASPATQSEDLEVSSPGSGHQRRKSSASSPSGRHSSVAGVGSRRRDKPLPPIIVEDPSDVVAMKRARNTLAARKSRERKAQRLEELEAKIEELIAERDRWKNLALAHGASKE</sequence>
<evidence type="ECO:0000256" key="12">
    <source>
        <dbReference type="SAM" id="MobiDB-lite"/>
    </source>
</evidence>
<keyword evidence="3" id="KW-0028">Amino-acid biosynthesis</keyword>
<dbReference type="GO" id="GO:0008652">
    <property type="term" value="P:amino acid biosynthetic process"/>
    <property type="evidence" value="ECO:0007669"/>
    <property type="project" value="UniProtKB-KW"/>
</dbReference>
<dbReference type="SUPFAM" id="SSF57959">
    <property type="entry name" value="Leucine zipper domain"/>
    <property type="match status" value="1"/>
</dbReference>
<dbReference type="InterPro" id="IPR004827">
    <property type="entry name" value="bZIP"/>
</dbReference>
<evidence type="ECO:0000256" key="11">
    <source>
        <dbReference type="SAM" id="Coils"/>
    </source>
</evidence>
<accession>A0AAN6SEB8</accession>
<feature type="domain" description="BZIP" evidence="13">
    <location>
        <begin position="235"/>
        <end position="270"/>
    </location>
</feature>
<dbReference type="GO" id="GO:0005667">
    <property type="term" value="C:transcription regulator complex"/>
    <property type="evidence" value="ECO:0007669"/>
    <property type="project" value="TreeGrafter"/>
</dbReference>
<dbReference type="GO" id="GO:0000978">
    <property type="term" value="F:RNA polymerase II cis-regulatory region sequence-specific DNA binding"/>
    <property type="evidence" value="ECO:0007669"/>
    <property type="project" value="TreeGrafter"/>
</dbReference>
<keyword evidence="11" id="KW-0175">Coiled coil</keyword>
<dbReference type="GO" id="GO:0005634">
    <property type="term" value="C:nucleus"/>
    <property type="evidence" value="ECO:0007669"/>
    <property type="project" value="UniProtKB-SubCell"/>
</dbReference>
<dbReference type="PROSITE" id="PS00036">
    <property type="entry name" value="BZIP_BASIC"/>
    <property type="match status" value="1"/>
</dbReference>
<comment type="caution">
    <text evidence="14">The sequence shown here is derived from an EMBL/GenBank/DDBJ whole genome shotgun (WGS) entry which is preliminary data.</text>
</comment>
<keyword evidence="5" id="KW-0238">DNA-binding</keyword>
<dbReference type="InterPro" id="IPR046347">
    <property type="entry name" value="bZIP_sf"/>
</dbReference>
<dbReference type="FunFam" id="3.30.160.60:FF:001491">
    <property type="entry name" value="Cross-pathway control protein A"/>
    <property type="match status" value="1"/>
</dbReference>
<dbReference type="GO" id="GO:0001080">
    <property type="term" value="P:nitrogen catabolite activation of transcription from RNA polymerase II promoter"/>
    <property type="evidence" value="ECO:0007669"/>
    <property type="project" value="TreeGrafter"/>
</dbReference>
<evidence type="ECO:0000313" key="15">
    <source>
        <dbReference type="Proteomes" id="UP001303222"/>
    </source>
</evidence>
<dbReference type="Proteomes" id="UP001303222">
    <property type="component" value="Unassembled WGS sequence"/>
</dbReference>
<dbReference type="PANTHER" id="PTHR11462">
    <property type="entry name" value="JUN TRANSCRIPTION FACTOR-RELATED"/>
    <property type="match status" value="1"/>
</dbReference>
<evidence type="ECO:0000256" key="10">
    <source>
        <dbReference type="ARBA" id="ARBA00073680"/>
    </source>
</evidence>
<dbReference type="GO" id="GO:1903833">
    <property type="term" value="P:positive regulation of cellular response to amino acid starvation"/>
    <property type="evidence" value="ECO:0007669"/>
    <property type="project" value="TreeGrafter"/>
</dbReference>
<comment type="subunit">
    <text evidence="2">Binds DNA as a dimer.</text>
</comment>
<gene>
    <name evidence="14" type="ORF">QBC32DRAFT_346390</name>
</gene>
<evidence type="ECO:0000256" key="3">
    <source>
        <dbReference type="ARBA" id="ARBA00022605"/>
    </source>
</evidence>
<keyword evidence="8" id="KW-0539">Nucleus</keyword>
<dbReference type="AlphaFoldDB" id="A0AAN6SEB8"/>
<evidence type="ECO:0000313" key="14">
    <source>
        <dbReference type="EMBL" id="KAK3950510.1"/>
    </source>
</evidence>
<protein>
    <recommendedName>
        <fullName evidence="10">Cross-pathway control protein 1</fullName>
    </recommendedName>
</protein>
<dbReference type="InterPro" id="IPR050946">
    <property type="entry name" value="AP-1_TF_bZIP"/>
</dbReference>
<dbReference type="CDD" id="cd12193">
    <property type="entry name" value="bZIP_GCN4"/>
    <property type="match status" value="1"/>
</dbReference>
<evidence type="ECO:0000256" key="8">
    <source>
        <dbReference type="ARBA" id="ARBA00023242"/>
    </source>
</evidence>
<reference evidence="14" key="2">
    <citation type="submission" date="2023-06" db="EMBL/GenBank/DDBJ databases">
        <authorList>
            <consortium name="Lawrence Berkeley National Laboratory"/>
            <person name="Mondo S.J."/>
            <person name="Hensen N."/>
            <person name="Bonometti L."/>
            <person name="Westerberg I."/>
            <person name="Brannstrom I.O."/>
            <person name="Guillou S."/>
            <person name="Cros-Aarteil S."/>
            <person name="Calhoun S."/>
            <person name="Haridas S."/>
            <person name="Kuo A."/>
            <person name="Pangilinan J."/>
            <person name="Riley R."/>
            <person name="Labutti K."/>
            <person name="Andreopoulos B."/>
            <person name="Lipzen A."/>
            <person name="Chen C."/>
            <person name="Yanf M."/>
            <person name="Daum C."/>
            <person name="Ng V."/>
            <person name="Clum A."/>
            <person name="Steindorff A."/>
            <person name="Ohm R."/>
            <person name="Martin F."/>
            <person name="Silar P."/>
            <person name="Natvig D."/>
            <person name="Lalanne C."/>
            <person name="Gautier V."/>
            <person name="Ament-Velasquez S.L."/>
            <person name="Kruys A."/>
            <person name="Hutchinson M.I."/>
            <person name="Powell A.J."/>
            <person name="Barry K."/>
            <person name="Miller A.N."/>
            <person name="Grigoriev I.V."/>
            <person name="Debuchy R."/>
            <person name="Gladieux P."/>
            <person name="Thoren M.H."/>
            <person name="Johannesson H."/>
        </authorList>
    </citation>
    <scope>NUCLEOTIDE SEQUENCE</scope>
    <source>
        <strain evidence="14">CBS 626.80</strain>
    </source>
</reference>
<organism evidence="14 15">
    <name type="scientific">Pseudoneurospora amorphoporcata</name>
    <dbReference type="NCBI Taxonomy" id="241081"/>
    <lineage>
        <taxon>Eukaryota</taxon>
        <taxon>Fungi</taxon>
        <taxon>Dikarya</taxon>
        <taxon>Ascomycota</taxon>
        <taxon>Pezizomycotina</taxon>
        <taxon>Sordariomycetes</taxon>
        <taxon>Sordariomycetidae</taxon>
        <taxon>Sordariales</taxon>
        <taxon>Sordariaceae</taxon>
        <taxon>Pseudoneurospora</taxon>
    </lineage>
</organism>
<keyword evidence="15" id="KW-1185">Reference proteome</keyword>
<dbReference type="GO" id="GO:0000981">
    <property type="term" value="F:DNA-binding transcription factor activity, RNA polymerase II-specific"/>
    <property type="evidence" value="ECO:0007669"/>
    <property type="project" value="TreeGrafter"/>
</dbReference>